<evidence type="ECO:0000313" key="3">
    <source>
        <dbReference type="EMBL" id="KAE8975537.1"/>
    </source>
</evidence>
<dbReference type="SUPFAM" id="SSF52266">
    <property type="entry name" value="SGNH hydrolase"/>
    <property type="match status" value="1"/>
</dbReference>
<comment type="caution">
    <text evidence="3">The sequence shown here is derived from an EMBL/GenBank/DDBJ whole genome shotgun (WGS) entry which is preliminary data.</text>
</comment>
<reference evidence="3 6" key="1">
    <citation type="submission" date="2018-09" db="EMBL/GenBank/DDBJ databases">
        <title>Genomic investigation of the strawberry pathogen Phytophthora fragariae indicates pathogenicity is determined by transcriptional variation in three key races.</title>
        <authorList>
            <person name="Adams T.M."/>
            <person name="Armitage A.D."/>
            <person name="Sobczyk M.K."/>
            <person name="Bates H.J."/>
            <person name="Dunwell J.M."/>
            <person name="Nellist C.F."/>
            <person name="Harrison R.J."/>
        </authorList>
    </citation>
    <scope>NUCLEOTIDE SEQUENCE [LARGE SCALE GENOMIC DNA]</scope>
    <source>
        <strain evidence="3 6">SCRP324</strain>
        <strain evidence="4 5">SCRP333</strain>
    </source>
</reference>
<dbReference type="Pfam" id="PF13472">
    <property type="entry name" value="Lipase_GDSL_2"/>
    <property type="match status" value="1"/>
</dbReference>
<dbReference type="InterPro" id="IPR045136">
    <property type="entry name" value="Iah1-like"/>
</dbReference>
<gene>
    <name evidence="3" type="ORF">PR002_g25585</name>
    <name evidence="4" type="ORF">PR003_g26505</name>
</gene>
<feature type="domain" description="SGNH hydrolase-type esterase" evidence="2">
    <location>
        <begin position="19"/>
        <end position="217"/>
    </location>
</feature>
<dbReference type="EMBL" id="QXFT01003446">
    <property type="protein sequence ID" value="KAE9285721.1"/>
    <property type="molecule type" value="Genomic_DNA"/>
</dbReference>
<evidence type="ECO:0000313" key="4">
    <source>
        <dbReference type="EMBL" id="KAE9285721.1"/>
    </source>
</evidence>
<sequence length="237" mass="25802">MSIAGNSGVQSHSRPVMLLLGDSLTEKGTDPTTQGWVTLLQSRYTRSSGVVVRGLSGYNTKWFIKDVVPLVEREIRTRAYSSPSLITVWLGANDAALSNGSNSETHVPIGAYKENLIKIISGLWVAAPTAQFLLISPPHVNDSARAEIAEQLTDSKRGLVDRSNAMTKKYARACVEPSETLGVPVLDLNSYFNAMSESDRNTLLVDGLHFNEEGNKAVDEQLRSKIAAEFPTLNQAL</sequence>
<dbReference type="Gene3D" id="3.40.50.1110">
    <property type="entry name" value="SGNH hydrolase"/>
    <property type="match status" value="1"/>
</dbReference>
<name>A0A6A3I189_9STRA</name>
<keyword evidence="5" id="KW-1185">Reference proteome</keyword>
<protein>
    <recommendedName>
        <fullName evidence="2">SGNH hydrolase-type esterase domain-containing protein</fullName>
    </recommendedName>
</protein>
<accession>A0A6A3I189</accession>
<dbReference type="FunFam" id="3.40.50.1110:FF:000002">
    <property type="entry name" value="isoamyl acetate-hydrolyzing esterase 1 homolog"/>
    <property type="match status" value="1"/>
</dbReference>
<evidence type="ECO:0000256" key="1">
    <source>
        <dbReference type="ARBA" id="ARBA00022801"/>
    </source>
</evidence>
<evidence type="ECO:0000313" key="6">
    <source>
        <dbReference type="Proteomes" id="UP000435112"/>
    </source>
</evidence>
<dbReference type="InterPro" id="IPR013830">
    <property type="entry name" value="SGNH_hydro"/>
</dbReference>
<evidence type="ECO:0000259" key="2">
    <source>
        <dbReference type="Pfam" id="PF13472"/>
    </source>
</evidence>
<dbReference type="Proteomes" id="UP000435112">
    <property type="component" value="Unassembled WGS sequence"/>
</dbReference>
<proteinExistence type="predicted"/>
<dbReference type="GO" id="GO:0016787">
    <property type="term" value="F:hydrolase activity"/>
    <property type="evidence" value="ECO:0007669"/>
    <property type="project" value="UniProtKB-KW"/>
</dbReference>
<dbReference type="OrthoDB" id="671439at2759"/>
<dbReference type="PANTHER" id="PTHR14209:SF19">
    <property type="entry name" value="ISOAMYL ACETATE-HYDROLYZING ESTERASE 1 HOMOLOG"/>
    <property type="match status" value="1"/>
</dbReference>
<dbReference type="InterPro" id="IPR036514">
    <property type="entry name" value="SGNH_hydro_sf"/>
</dbReference>
<dbReference type="CDD" id="cd01838">
    <property type="entry name" value="Isoamyl_acetate_hydrolase_like"/>
    <property type="match status" value="1"/>
</dbReference>
<organism evidence="3 6">
    <name type="scientific">Phytophthora rubi</name>
    <dbReference type="NCBI Taxonomy" id="129364"/>
    <lineage>
        <taxon>Eukaryota</taxon>
        <taxon>Sar</taxon>
        <taxon>Stramenopiles</taxon>
        <taxon>Oomycota</taxon>
        <taxon>Peronosporomycetes</taxon>
        <taxon>Peronosporales</taxon>
        <taxon>Peronosporaceae</taxon>
        <taxon>Phytophthora</taxon>
    </lineage>
</organism>
<dbReference type="Proteomes" id="UP000434957">
    <property type="component" value="Unassembled WGS sequence"/>
</dbReference>
<dbReference type="PANTHER" id="PTHR14209">
    <property type="entry name" value="ISOAMYL ACETATE-HYDROLYZING ESTERASE 1"/>
    <property type="match status" value="1"/>
</dbReference>
<evidence type="ECO:0000313" key="5">
    <source>
        <dbReference type="Proteomes" id="UP000434957"/>
    </source>
</evidence>
<keyword evidence="1" id="KW-0378">Hydrolase</keyword>
<dbReference type="EMBL" id="QXFU01003419">
    <property type="protein sequence ID" value="KAE8975537.1"/>
    <property type="molecule type" value="Genomic_DNA"/>
</dbReference>
<dbReference type="AlphaFoldDB" id="A0A6A3I189"/>